<keyword evidence="1" id="KW-0732">Signal</keyword>
<dbReference type="Proteomes" id="UP000824089">
    <property type="component" value="Unassembled WGS sequence"/>
</dbReference>
<comment type="caution">
    <text evidence="2">The sequence shown here is derived from an EMBL/GenBank/DDBJ whole genome shotgun (WGS) entry which is preliminary data.</text>
</comment>
<dbReference type="SUPFAM" id="SSF111369">
    <property type="entry name" value="HlyD-like secretion proteins"/>
    <property type="match status" value="1"/>
</dbReference>
<feature type="non-terminal residue" evidence="2">
    <location>
        <position position="282"/>
    </location>
</feature>
<dbReference type="EMBL" id="DVMM01000147">
    <property type="protein sequence ID" value="HIU30047.1"/>
    <property type="molecule type" value="Genomic_DNA"/>
</dbReference>
<dbReference type="GO" id="GO:1990281">
    <property type="term" value="C:efflux pump complex"/>
    <property type="evidence" value="ECO:0007669"/>
    <property type="project" value="TreeGrafter"/>
</dbReference>
<dbReference type="AlphaFoldDB" id="A0A9D1I8Y2"/>
<dbReference type="PROSITE" id="PS51257">
    <property type="entry name" value="PROKAR_LIPOPROTEIN"/>
    <property type="match status" value="1"/>
</dbReference>
<feature type="signal peptide" evidence="1">
    <location>
        <begin position="1"/>
        <end position="19"/>
    </location>
</feature>
<dbReference type="Gene3D" id="2.40.50.100">
    <property type="match status" value="1"/>
</dbReference>
<accession>A0A9D1I8Y2</accession>
<gene>
    <name evidence="2" type="ORF">IAD50_07120</name>
</gene>
<reference evidence="2" key="1">
    <citation type="submission" date="2020-10" db="EMBL/GenBank/DDBJ databases">
        <authorList>
            <person name="Gilroy R."/>
        </authorList>
    </citation>
    <scope>NUCLEOTIDE SEQUENCE</scope>
    <source>
        <strain evidence="2">CHK195-4489</strain>
    </source>
</reference>
<protein>
    <submittedName>
        <fullName evidence="2">Biotin/lipoyl-binding protein</fullName>
    </submittedName>
</protein>
<organism evidence="2 3">
    <name type="scientific">Candidatus Egerieisoma faecipullorum</name>
    <dbReference type="NCBI Taxonomy" id="2840963"/>
    <lineage>
        <taxon>Bacteria</taxon>
        <taxon>Bacillati</taxon>
        <taxon>Bacillota</taxon>
        <taxon>Clostridia</taxon>
        <taxon>Eubacteriales</taxon>
        <taxon>Clostridiaceae</taxon>
        <taxon>Clostridiaceae incertae sedis</taxon>
        <taxon>Candidatus Egerieisoma</taxon>
    </lineage>
</organism>
<proteinExistence type="predicted"/>
<dbReference type="PANTHER" id="PTHR30469">
    <property type="entry name" value="MULTIDRUG RESISTANCE PROTEIN MDTA"/>
    <property type="match status" value="1"/>
</dbReference>
<feature type="chain" id="PRO_5039226534" evidence="1">
    <location>
        <begin position="20"/>
        <end position="282"/>
    </location>
</feature>
<dbReference type="GO" id="GO:0015562">
    <property type="term" value="F:efflux transmembrane transporter activity"/>
    <property type="evidence" value="ECO:0007669"/>
    <property type="project" value="TreeGrafter"/>
</dbReference>
<name>A0A9D1I8Y2_9CLOT</name>
<evidence type="ECO:0000313" key="3">
    <source>
        <dbReference type="Proteomes" id="UP000824089"/>
    </source>
</evidence>
<evidence type="ECO:0000313" key="2">
    <source>
        <dbReference type="EMBL" id="HIU30047.1"/>
    </source>
</evidence>
<evidence type="ECO:0000256" key="1">
    <source>
        <dbReference type="SAM" id="SignalP"/>
    </source>
</evidence>
<reference evidence="2" key="2">
    <citation type="journal article" date="2021" name="PeerJ">
        <title>Extensive microbial diversity within the chicken gut microbiome revealed by metagenomics and culture.</title>
        <authorList>
            <person name="Gilroy R."/>
            <person name="Ravi A."/>
            <person name="Getino M."/>
            <person name="Pursley I."/>
            <person name="Horton D.L."/>
            <person name="Alikhan N.F."/>
            <person name="Baker D."/>
            <person name="Gharbi K."/>
            <person name="Hall N."/>
            <person name="Watson M."/>
            <person name="Adriaenssens E.M."/>
            <person name="Foster-Nyarko E."/>
            <person name="Jarju S."/>
            <person name="Secka A."/>
            <person name="Antonio M."/>
            <person name="Oren A."/>
            <person name="Chaudhuri R.R."/>
            <person name="La Ragione R."/>
            <person name="Hildebrand F."/>
            <person name="Pallen M.J."/>
        </authorList>
    </citation>
    <scope>NUCLEOTIDE SEQUENCE</scope>
    <source>
        <strain evidence="2">CHK195-4489</strain>
    </source>
</reference>
<sequence>MLKKTKIKILALIAATVQAASLLSGCSLFPAEEEPSVPALKTPQPIEYSFYRVKEDTLRSTVTGVGKVTSIYYTNHSFPSGGGKLKAIHVTLGQTVSAGDLLMELDNSDLEIEYLQAEIDYEKEKMTFETQENAYRNGSLSASEYRVAQLELESAQKQYEALKLAYENTMLYASVSGKVVYINTSYTAATEPKEIVAGETMIAIDSEDPKYTYVVFDKYLSHEEYTPQQFRVGETLTLTQVDSEGAVIPGAESFTGTIVGTDAVIRETGLDFISEAVYYCKM</sequence>